<gene>
    <name evidence="6" type="ORF">PVK06_038002</name>
</gene>
<evidence type="ECO:0008006" key="8">
    <source>
        <dbReference type="Google" id="ProtNLM"/>
    </source>
</evidence>
<evidence type="ECO:0000256" key="1">
    <source>
        <dbReference type="ARBA" id="ARBA00004613"/>
    </source>
</evidence>
<keyword evidence="7" id="KW-1185">Reference proteome</keyword>
<name>A0ABR0MZG2_GOSAR</name>
<evidence type="ECO:0000313" key="7">
    <source>
        <dbReference type="Proteomes" id="UP001358586"/>
    </source>
</evidence>
<evidence type="ECO:0000256" key="5">
    <source>
        <dbReference type="SAM" id="MobiDB-lite"/>
    </source>
</evidence>
<dbReference type="Gene3D" id="2.40.40.10">
    <property type="entry name" value="RlpA-like domain"/>
    <property type="match status" value="1"/>
</dbReference>
<comment type="similarity">
    <text evidence="2">Belongs to the kiwellin family.</text>
</comment>
<feature type="region of interest" description="Disordered" evidence="5">
    <location>
        <begin position="1"/>
        <end position="34"/>
    </location>
</feature>
<accession>A0ABR0MZG2</accession>
<proteinExistence type="inferred from homology"/>
<comment type="subcellular location">
    <subcellularLocation>
        <location evidence="1">Secreted</location>
    </subcellularLocation>
</comment>
<dbReference type="SUPFAM" id="SSF50685">
    <property type="entry name" value="Barwin-like endoglucanases"/>
    <property type="match status" value="1"/>
</dbReference>
<keyword evidence="4" id="KW-0732">Signal</keyword>
<dbReference type="InterPro" id="IPR039271">
    <property type="entry name" value="Kiwellin-like"/>
</dbReference>
<comment type="caution">
    <text evidence="6">The sequence shown here is derived from an EMBL/GenBank/DDBJ whole genome shotgun (WGS) entry which is preliminary data.</text>
</comment>
<evidence type="ECO:0000256" key="3">
    <source>
        <dbReference type="ARBA" id="ARBA00022525"/>
    </source>
</evidence>
<dbReference type="Proteomes" id="UP001358586">
    <property type="component" value="Chromosome 11"/>
</dbReference>
<dbReference type="PANTHER" id="PTHR33191:SF92">
    <property type="entry name" value="RIPENING-RELATED PROTEIN 1"/>
    <property type="match status" value="1"/>
</dbReference>
<dbReference type="Pfam" id="PF24300">
    <property type="entry name" value="KWL1"/>
    <property type="match status" value="1"/>
</dbReference>
<dbReference type="InterPro" id="IPR036908">
    <property type="entry name" value="RlpA-like_sf"/>
</dbReference>
<dbReference type="CDD" id="cd22270">
    <property type="entry name" value="DPBB_kiwellin-like"/>
    <property type="match status" value="1"/>
</dbReference>
<feature type="compositionally biased region" description="Basic and acidic residues" evidence="5">
    <location>
        <begin position="1"/>
        <end position="11"/>
    </location>
</feature>
<protein>
    <recommendedName>
        <fullName evidence="8">Ripening-related protein 1</fullName>
    </recommendedName>
</protein>
<evidence type="ECO:0000313" key="6">
    <source>
        <dbReference type="EMBL" id="KAK5783493.1"/>
    </source>
</evidence>
<feature type="compositionally biased region" description="Basic and acidic residues" evidence="5">
    <location>
        <begin position="23"/>
        <end position="34"/>
    </location>
</feature>
<dbReference type="EMBL" id="JARKNE010000011">
    <property type="protein sequence ID" value="KAK5783493.1"/>
    <property type="molecule type" value="Genomic_DNA"/>
</dbReference>
<keyword evidence="3" id="KW-0964">Secreted</keyword>
<sequence length="173" mass="19337">MRFRVEADPKTCKPNGKIRGKKPPKERNTKHDSNCCKEGKLYDIYKCSPQVSNHTKATQTLNVRFDDGEDGRGPPECDNKYHSNKELVVTFSTGWFNKEKKCVSKYINIHGNGQTVKAKVVNECDSTMGCDGGHSYQPPCVNNIIDASDTVWEALGVPTDQRGGWTITGQMHD</sequence>
<organism evidence="6 7">
    <name type="scientific">Gossypium arboreum</name>
    <name type="common">Tree cotton</name>
    <name type="synonym">Gossypium nanking</name>
    <dbReference type="NCBI Taxonomy" id="29729"/>
    <lineage>
        <taxon>Eukaryota</taxon>
        <taxon>Viridiplantae</taxon>
        <taxon>Streptophyta</taxon>
        <taxon>Embryophyta</taxon>
        <taxon>Tracheophyta</taxon>
        <taxon>Spermatophyta</taxon>
        <taxon>Magnoliopsida</taxon>
        <taxon>eudicotyledons</taxon>
        <taxon>Gunneridae</taxon>
        <taxon>Pentapetalae</taxon>
        <taxon>rosids</taxon>
        <taxon>malvids</taxon>
        <taxon>Malvales</taxon>
        <taxon>Malvaceae</taxon>
        <taxon>Malvoideae</taxon>
        <taxon>Gossypium</taxon>
    </lineage>
</organism>
<evidence type="ECO:0000256" key="4">
    <source>
        <dbReference type="ARBA" id="ARBA00022729"/>
    </source>
</evidence>
<evidence type="ECO:0000256" key="2">
    <source>
        <dbReference type="ARBA" id="ARBA00005592"/>
    </source>
</evidence>
<reference evidence="6 7" key="1">
    <citation type="submission" date="2023-03" db="EMBL/GenBank/DDBJ databases">
        <title>WGS of Gossypium arboreum.</title>
        <authorList>
            <person name="Yu D."/>
        </authorList>
    </citation>
    <scope>NUCLEOTIDE SEQUENCE [LARGE SCALE GENOMIC DNA]</scope>
    <source>
        <tissue evidence="6">Leaf</tissue>
    </source>
</reference>
<dbReference type="PANTHER" id="PTHR33191">
    <property type="entry name" value="RIPENING-RELATED PROTEIN 2-RELATED"/>
    <property type="match status" value="1"/>
</dbReference>